<evidence type="ECO:0000256" key="2">
    <source>
        <dbReference type="SAM" id="MobiDB-lite"/>
    </source>
</evidence>
<dbReference type="AlphaFoldDB" id="A0A444Z3Q3"/>
<feature type="region of interest" description="Disordered" evidence="2">
    <location>
        <begin position="323"/>
        <end position="348"/>
    </location>
</feature>
<proteinExistence type="predicted"/>
<dbReference type="InterPro" id="IPR004252">
    <property type="entry name" value="Probable_transposase_24"/>
</dbReference>
<organism evidence="3 4">
    <name type="scientific">Arachis hypogaea</name>
    <name type="common">Peanut</name>
    <dbReference type="NCBI Taxonomy" id="3818"/>
    <lineage>
        <taxon>Eukaryota</taxon>
        <taxon>Viridiplantae</taxon>
        <taxon>Streptophyta</taxon>
        <taxon>Embryophyta</taxon>
        <taxon>Tracheophyta</taxon>
        <taxon>Spermatophyta</taxon>
        <taxon>Magnoliopsida</taxon>
        <taxon>eudicotyledons</taxon>
        <taxon>Gunneridae</taxon>
        <taxon>Pentapetalae</taxon>
        <taxon>rosids</taxon>
        <taxon>fabids</taxon>
        <taxon>Fabales</taxon>
        <taxon>Fabaceae</taxon>
        <taxon>Papilionoideae</taxon>
        <taxon>50 kb inversion clade</taxon>
        <taxon>dalbergioids sensu lato</taxon>
        <taxon>Dalbergieae</taxon>
        <taxon>Pterocarpus clade</taxon>
        <taxon>Arachis</taxon>
    </lineage>
</organism>
<protein>
    <submittedName>
        <fullName evidence="3">Uncharacterized protein</fullName>
    </submittedName>
</protein>
<feature type="coiled-coil region" evidence="1">
    <location>
        <begin position="413"/>
        <end position="455"/>
    </location>
</feature>
<keyword evidence="1" id="KW-0175">Coiled coil</keyword>
<feature type="compositionally biased region" description="Polar residues" evidence="2">
    <location>
        <begin position="334"/>
        <end position="343"/>
    </location>
</feature>
<comment type="caution">
    <text evidence="3">The sequence shown here is derived from an EMBL/GenBank/DDBJ whole genome shotgun (WGS) entry which is preliminary data.</text>
</comment>
<dbReference type="PANTHER" id="PTHR33144">
    <property type="entry name" value="OS10G0409366 PROTEIN-RELATED"/>
    <property type="match status" value="1"/>
</dbReference>
<evidence type="ECO:0000313" key="3">
    <source>
        <dbReference type="EMBL" id="RYR08796.1"/>
    </source>
</evidence>
<sequence>MRNHSNSRRILSFEKLSVAQVSPPVWISSGRVTVGPTSLLRRPIPFKMARKGRFTRKLKIGPGCQQPQTAPPPVPPPASASHRDDSKVLQKSGDSVPPTSRPFLPPRSVPRPAPQMSTTNIQNSESSHVNSADNANDVDSVDQAADESFVNSRAQNRKGRKTTEFWEVRIIDSDGTIKPARLSVREAMEQPNGRKIVLRFNNAKQAIGNEAGLLSGVLGLLGSDFGKFPICEECWRKITTKDKVYNECVKQIFHIDEDSEGTIKKNILKSMGKSWKETRLRLYNAYFEPTCTTEQDIENRPPGIDREHWRWFLDYRAKPEMKEKCKKNTKNRSKQQYTHTGGSKSFARQIEEEERIEEIEQQDESSRVLSQNDFISQVFGKEKPGRVRGMGFGPTPSQFFGPNSHGPGNRVQLKETQRKLLELQAELEGEKLKSRKAMEDEATAEKKKMKAMESSLIYLFQRQGEELPLDITVGMRFVE</sequence>
<keyword evidence="4" id="KW-1185">Reference proteome</keyword>
<reference evidence="3 4" key="1">
    <citation type="submission" date="2019-01" db="EMBL/GenBank/DDBJ databases">
        <title>Sequencing of cultivated peanut Arachis hypogaea provides insights into genome evolution and oil improvement.</title>
        <authorList>
            <person name="Chen X."/>
        </authorList>
    </citation>
    <scope>NUCLEOTIDE SEQUENCE [LARGE SCALE GENOMIC DNA]</scope>
    <source>
        <strain evidence="4">cv. Fuhuasheng</strain>
        <tissue evidence="3">Leaves</tissue>
    </source>
</reference>
<feature type="region of interest" description="Disordered" evidence="2">
    <location>
        <begin position="53"/>
        <end position="136"/>
    </location>
</feature>
<evidence type="ECO:0000256" key="1">
    <source>
        <dbReference type="SAM" id="Coils"/>
    </source>
</evidence>
<feature type="compositionally biased region" description="Pro residues" evidence="2">
    <location>
        <begin position="99"/>
        <end position="113"/>
    </location>
</feature>
<dbReference type="Pfam" id="PF03004">
    <property type="entry name" value="Transposase_24"/>
    <property type="match status" value="1"/>
</dbReference>
<feature type="compositionally biased region" description="Pro residues" evidence="2">
    <location>
        <begin position="69"/>
        <end position="78"/>
    </location>
</feature>
<dbReference type="Proteomes" id="UP000289738">
    <property type="component" value="Chromosome B05"/>
</dbReference>
<name>A0A444Z3Q3_ARAHY</name>
<accession>A0A444Z3Q3</accession>
<dbReference type="PANTHER" id="PTHR33144:SF45">
    <property type="entry name" value="TRANSPOSASE TNP1_EN_SPM-LIKE DOMAIN-CONTAINING PROTEIN"/>
    <property type="match status" value="1"/>
</dbReference>
<feature type="compositionally biased region" description="Polar residues" evidence="2">
    <location>
        <begin position="115"/>
        <end position="134"/>
    </location>
</feature>
<feature type="compositionally biased region" description="Basic residues" evidence="2">
    <location>
        <begin position="324"/>
        <end position="333"/>
    </location>
</feature>
<evidence type="ECO:0000313" key="4">
    <source>
        <dbReference type="Proteomes" id="UP000289738"/>
    </source>
</evidence>
<gene>
    <name evidence="3" type="ORF">Ahy_B05g076625</name>
</gene>
<dbReference type="EMBL" id="SDMP01000015">
    <property type="protein sequence ID" value="RYR08796.1"/>
    <property type="molecule type" value="Genomic_DNA"/>
</dbReference>